<dbReference type="Proteomes" id="UP001152803">
    <property type="component" value="Unassembled WGS sequence"/>
</dbReference>
<dbReference type="PRINTS" id="PR00111">
    <property type="entry name" value="ABHYDROLASE"/>
</dbReference>
<dbReference type="OrthoDB" id="190201at2759"/>
<accession>A0A9Q1DXV6</accession>
<dbReference type="EMBL" id="JAFJMO010000002">
    <property type="protein sequence ID" value="KAJ8283803.1"/>
    <property type="molecule type" value="Genomic_DNA"/>
</dbReference>
<proteinExistence type="inferred from homology"/>
<dbReference type="InterPro" id="IPR029058">
    <property type="entry name" value="AB_hydrolase_fold"/>
</dbReference>
<organism evidence="4 5">
    <name type="scientific">Conger conger</name>
    <name type="common">Conger eel</name>
    <name type="synonym">Muraena conger</name>
    <dbReference type="NCBI Taxonomy" id="82655"/>
    <lineage>
        <taxon>Eukaryota</taxon>
        <taxon>Metazoa</taxon>
        <taxon>Chordata</taxon>
        <taxon>Craniata</taxon>
        <taxon>Vertebrata</taxon>
        <taxon>Euteleostomi</taxon>
        <taxon>Actinopterygii</taxon>
        <taxon>Neopterygii</taxon>
        <taxon>Teleostei</taxon>
        <taxon>Anguilliformes</taxon>
        <taxon>Congridae</taxon>
        <taxon>Conger</taxon>
    </lineage>
</organism>
<feature type="domain" description="AB hydrolase-1" evidence="3">
    <location>
        <begin position="50"/>
        <end position="188"/>
    </location>
</feature>
<name>A0A9Q1DXV6_CONCO</name>
<reference evidence="4" key="1">
    <citation type="journal article" date="2023" name="Science">
        <title>Genome structures resolve the early diversification of teleost fishes.</title>
        <authorList>
            <person name="Parey E."/>
            <person name="Louis A."/>
            <person name="Montfort J."/>
            <person name="Bouchez O."/>
            <person name="Roques C."/>
            <person name="Iampietro C."/>
            <person name="Lluch J."/>
            <person name="Castinel A."/>
            <person name="Donnadieu C."/>
            <person name="Desvignes T."/>
            <person name="Floi Bucao C."/>
            <person name="Jouanno E."/>
            <person name="Wen M."/>
            <person name="Mejri S."/>
            <person name="Dirks R."/>
            <person name="Jansen H."/>
            <person name="Henkel C."/>
            <person name="Chen W.J."/>
            <person name="Zahm M."/>
            <person name="Cabau C."/>
            <person name="Klopp C."/>
            <person name="Thompson A.W."/>
            <person name="Robinson-Rechavi M."/>
            <person name="Braasch I."/>
            <person name="Lecointre G."/>
            <person name="Bobe J."/>
            <person name="Postlethwait J.H."/>
            <person name="Berthelot C."/>
            <person name="Roest Crollius H."/>
            <person name="Guiguen Y."/>
        </authorList>
    </citation>
    <scope>NUCLEOTIDE SEQUENCE</scope>
    <source>
        <strain evidence="4">Concon-B</strain>
    </source>
</reference>
<dbReference type="SUPFAM" id="SSF53474">
    <property type="entry name" value="alpha/beta-Hydrolases"/>
    <property type="match status" value="1"/>
</dbReference>
<evidence type="ECO:0000256" key="2">
    <source>
        <dbReference type="ARBA" id="ARBA00022801"/>
    </source>
</evidence>
<dbReference type="GO" id="GO:0016787">
    <property type="term" value="F:hydrolase activity"/>
    <property type="evidence" value="ECO:0007669"/>
    <property type="project" value="UniProtKB-KW"/>
</dbReference>
<keyword evidence="5" id="KW-1185">Reference proteome</keyword>
<sequence>MGLLKMFKTINAVRQFSTVATMEHAVSELCVPVPWGQIRGKVWGPDYGRPVLCLHGWADNCGSFNTLIPLLPKEWRYVAMDMVGHGLSSHRPEGVFYMFPSYLTDVCQVIEALQWKRFSIIGHSMGGNVASLFSTVYPEMVESLMLLDSYGFMPTEVENMPGTMRKGIDEMIQYEKRKERRQKRMRAANPSLSEKSVHILLERGSTEVEGGVVFNRDFRINLTNILRFSMVQSLDMVSRIQARVLMVLADEGFRKTLEESEKKQMYEELLKGFTDKGASVVTVPGDHHVHLNSPETVAQILTQHLQGQAVTRSDSPVTSKDSAKLAQCSCADSASLWLVLGADPAAARHCAGCGAQGLCVPLGLSKVEVHKDGTLQQTSLGGLVNYLLQPLTFYSSATAEACLGCSWTGLFQYTCLCQSSFWRVLEPAYTFWNRDYKTHTSGALSRHIVGL</sequence>
<evidence type="ECO:0000313" key="5">
    <source>
        <dbReference type="Proteomes" id="UP001152803"/>
    </source>
</evidence>
<dbReference type="Pfam" id="PF00561">
    <property type="entry name" value="Abhydrolase_1"/>
    <property type="match status" value="1"/>
</dbReference>
<protein>
    <recommendedName>
        <fullName evidence="3">AB hydrolase-1 domain-containing protein</fullName>
    </recommendedName>
</protein>
<dbReference type="PANTHER" id="PTHR43798:SF14">
    <property type="entry name" value="SERINE HYDROLASE-LIKE PROTEIN DDB_G0286239"/>
    <property type="match status" value="1"/>
</dbReference>
<dbReference type="AlphaFoldDB" id="A0A9Q1DXV6"/>
<dbReference type="PANTHER" id="PTHR43798">
    <property type="entry name" value="MONOACYLGLYCEROL LIPASE"/>
    <property type="match status" value="1"/>
</dbReference>
<dbReference type="GO" id="GO:0016020">
    <property type="term" value="C:membrane"/>
    <property type="evidence" value="ECO:0007669"/>
    <property type="project" value="TreeGrafter"/>
</dbReference>
<comment type="similarity">
    <text evidence="1">Belongs to the AB hydrolase superfamily.</text>
</comment>
<keyword evidence="2" id="KW-0378">Hydrolase</keyword>
<dbReference type="InterPro" id="IPR000073">
    <property type="entry name" value="AB_hydrolase_1"/>
</dbReference>
<dbReference type="Gene3D" id="3.40.50.1820">
    <property type="entry name" value="alpha/beta hydrolase"/>
    <property type="match status" value="1"/>
</dbReference>
<dbReference type="InterPro" id="IPR050266">
    <property type="entry name" value="AB_hydrolase_sf"/>
</dbReference>
<gene>
    <name evidence="4" type="ORF">COCON_G00026530</name>
</gene>
<comment type="caution">
    <text evidence="4">The sequence shown here is derived from an EMBL/GenBank/DDBJ whole genome shotgun (WGS) entry which is preliminary data.</text>
</comment>
<evidence type="ECO:0000259" key="3">
    <source>
        <dbReference type="Pfam" id="PF00561"/>
    </source>
</evidence>
<evidence type="ECO:0000313" key="4">
    <source>
        <dbReference type="EMBL" id="KAJ8283803.1"/>
    </source>
</evidence>
<evidence type="ECO:0000256" key="1">
    <source>
        <dbReference type="ARBA" id="ARBA00008645"/>
    </source>
</evidence>